<organism evidence="3">
    <name type="scientific">Isoptericola variabilis (strain 225)</name>
    <dbReference type="NCBI Taxonomy" id="743718"/>
    <lineage>
        <taxon>Bacteria</taxon>
        <taxon>Bacillati</taxon>
        <taxon>Actinomycetota</taxon>
        <taxon>Actinomycetes</taxon>
        <taxon>Micrococcales</taxon>
        <taxon>Promicromonosporaceae</taxon>
        <taxon>Isoptericola</taxon>
    </lineage>
</organism>
<gene>
    <name evidence="2" type="ordered locus">Isova_0177</name>
</gene>
<dbReference type="HOGENOM" id="CLU_1592353_0_0_11"/>
<dbReference type="Pfam" id="PF11716">
    <property type="entry name" value="MDMPI_N"/>
    <property type="match status" value="1"/>
</dbReference>
<dbReference type="AlphaFoldDB" id="F6FRP5"/>
<evidence type="ECO:0000259" key="1">
    <source>
        <dbReference type="Pfam" id="PF11716"/>
    </source>
</evidence>
<dbReference type="KEGG" id="iva:Isova_0177"/>
<dbReference type="RefSeq" id="WP_013837381.1">
    <property type="nucleotide sequence ID" value="NC_015588.1"/>
</dbReference>
<keyword evidence="3" id="KW-1185">Reference proteome</keyword>
<dbReference type="STRING" id="743718.Isova_0177"/>
<sequence length="167" mass="17759">MDVTVLRAVNGELASLLSTATREDLGRPTPHAGWDLGDLCLHLLAQNVALAGVVSGGAIPRADRVATLTRSALEASLERDGGGLDVRYRRTARLLEDAFAAVEDPTRRCTTDGHGDELDVATLYAMHVSMAVIDCCDVAHALGRSYEPTSDLARRAVRIVRSPLAVG</sequence>
<dbReference type="eggNOG" id="ENOG5033NHF">
    <property type="taxonomic scope" value="Bacteria"/>
</dbReference>
<evidence type="ECO:0000313" key="2">
    <source>
        <dbReference type="EMBL" id="AEG42986.1"/>
    </source>
</evidence>
<name>F6FRP5_ISOV2</name>
<dbReference type="EMBL" id="CP002810">
    <property type="protein sequence ID" value="AEG42986.1"/>
    <property type="molecule type" value="Genomic_DNA"/>
</dbReference>
<reference evidence="2 3" key="1">
    <citation type="submission" date="2011-05" db="EMBL/GenBank/DDBJ databases">
        <title>Complete sequence of Isoptericola variabilis 225.</title>
        <authorList>
            <consortium name="US DOE Joint Genome Institute"/>
            <person name="Lucas S."/>
            <person name="Han J."/>
            <person name="Lapidus A."/>
            <person name="Cheng J.-F."/>
            <person name="Goodwin L."/>
            <person name="Pitluck S."/>
            <person name="Peters L."/>
            <person name="Mikhailova N."/>
            <person name="Zeytun A."/>
            <person name="Han C."/>
            <person name="Tapia R."/>
            <person name="Land M."/>
            <person name="Hauser L."/>
            <person name="Kyrpides N."/>
            <person name="Ivanova N."/>
            <person name="Pagani I."/>
            <person name="Siebers A."/>
            <person name="Allgaier M."/>
            <person name="Thelen M."/>
            <person name="Hugenholtz P."/>
            <person name="Gladden J."/>
            <person name="Woyke T."/>
        </authorList>
    </citation>
    <scope>NUCLEOTIDE SEQUENCE [LARGE SCALE GENOMIC DNA]</scope>
    <source>
        <strain evidence="3">225</strain>
    </source>
</reference>
<dbReference type="Proteomes" id="UP000009236">
    <property type="component" value="Chromosome"/>
</dbReference>
<dbReference type="InterPro" id="IPR034660">
    <property type="entry name" value="DinB/YfiT-like"/>
</dbReference>
<evidence type="ECO:0000313" key="3">
    <source>
        <dbReference type="Proteomes" id="UP000009236"/>
    </source>
</evidence>
<dbReference type="Gene3D" id="1.20.120.450">
    <property type="entry name" value="dinb family like domain"/>
    <property type="match status" value="1"/>
</dbReference>
<accession>F6FRP5</accession>
<feature type="domain" description="Mycothiol-dependent maleylpyruvate isomerase metal-binding" evidence="1">
    <location>
        <begin position="6"/>
        <end position="126"/>
    </location>
</feature>
<dbReference type="SUPFAM" id="SSF109854">
    <property type="entry name" value="DinB/YfiT-like putative metalloenzymes"/>
    <property type="match status" value="1"/>
</dbReference>
<dbReference type="GO" id="GO:0046872">
    <property type="term" value="F:metal ion binding"/>
    <property type="evidence" value="ECO:0007669"/>
    <property type="project" value="InterPro"/>
</dbReference>
<protein>
    <recommendedName>
        <fullName evidence="1">Mycothiol-dependent maleylpyruvate isomerase metal-binding domain-containing protein</fullName>
    </recommendedName>
</protein>
<proteinExistence type="predicted"/>
<dbReference type="InterPro" id="IPR024344">
    <property type="entry name" value="MDMPI_metal-binding"/>
</dbReference>